<evidence type="ECO:0000256" key="1">
    <source>
        <dbReference type="ARBA" id="ARBA00022737"/>
    </source>
</evidence>
<dbReference type="InterPro" id="IPR025986">
    <property type="entry name" value="RPAP3-like_C"/>
</dbReference>
<dbReference type="Pfam" id="PF13877">
    <property type="entry name" value="RPAP3_C"/>
    <property type="match status" value="1"/>
</dbReference>
<reference evidence="7 8" key="1">
    <citation type="journal article" date="2016" name="Mol. Biol. Evol.">
        <title>Comparative Genomics of Early-Diverging Mushroom-Forming Fungi Provides Insights into the Origins of Lignocellulose Decay Capabilities.</title>
        <authorList>
            <person name="Nagy L.G."/>
            <person name="Riley R."/>
            <person name="Tritt A."/>
            <person name="Adam C."/>
            <person name="Daum C."/>
            <person name="Floudas D."/>
            <person name="Sun H."/>
            <person name="Yadav J.S."/>
            <person name="Pangilinan J."/>
            <person name="Larsson K.H."/>
            <person name="Matsuura K."/>
            <person name="Barry K."/>
            <person name="Labutti K."/>
            <person name="Kuo R."/>
            <person name="Ohm R.A."/>
            <person name="Bhattacharya S.S."/>
            <person name="Shirouzu T."/>
            <person name="Yoshinaga Y."/>
            <person name="Martin F.M."/>
            <person name="Grigoriev I.V."/>
            <person name="Hibbett D.S."/>
        </authorList>
    </citation>
    <scope>NUCLEOTIDE SEQUENCE [LARGE SCALE GENOMIC DNA]</scope>
    <source>
        <strain evidence="7 8">CBS 109695</strain>
    </source>
</reference>
<protein>
    <recommendedName>
        <fullName evidence="4">RNA polymerase II-associated protein 3</fullName>
    </recommendedName>
</protein>
<dbReference type="STRING" id="436010.A0A166A737"/>
<feature type="domain" description="RNA-polymerase II-associated protein 3-like C-terminal" evidence="6">
    <location>
        <begin position="319"/>
        <end position="421"/>
    </location>
</feature>
<feature type="compositionally biased region" description="Basic and acidic residues" evidence="5">
    <location>
        <begin position="253"/>
        <end position="265"/>
    </location>
</feature>
<dbReference type="Proteomes" id="UP000076532">
    <property type="component" value="Unassembled WGS sequence"/>
</dbReference>
<comment type="similarity">
    <text evidence="3">Belongs to the RPAP3 family.</text>
</comment>
<accession>A0A166A737</accession>
<evidence type="ECO:0000313" key="8">
    <source>
        <dbReference type="Proteomes" id="UP000076532"/>
    </source>
</evidence>
<keyword evidence="2" id="KW-0802">TPR repeat</keyword>
<evidence type="ECO:0000256" key="4">
    <source>
        <dbReference type="ARBA" id="ARBA00040133"/>
    </source>
</evidence>
<dbReference type="PANTHER" id="PTHR46423:SF1">
    <property type="entry name" value="RNA POLYMERASE II-ASSOCIATED PROTEIN 3"/>
    <property type="match status" value="1"/>
</dbReference>
<evidence type="ECO:0000256" key="2">
    <source>
        <dbReference type="ARBA" id="ARBA00022803"/>
    </source>
</evidence>
<evidence type="ECO:0000256" key="5">
    <source>
        <dbReference type="SAM" id="MobiDB-lite"/>
    </source>
</evidence>
<dbReference type="PANTHER" id="PTHR46423">
    <property type="entry name" value="RNA POLYMERASE II-ASSOCIATED PROTEIN 3"/>
    <property type="match status" value="1"/>
</dbReference>
<sequence length="443" mass="46973">MASTKAQLAKEKGNTAFKAGDYPTAIGFYSEAIIADRADATFPLNRAAAYLKLGKNEDAERDCTTVLALSQTNVKGLFRRAQARIAMGKLLDAQDDLKQALKIEPGNEAVKKELTNVEGMLSKAKGKKPARTVLDPTAFPSTLQPVSPKRRRIPITIVEPNSPSSATAKGKAKSKANATKTPSLPSTSADDLMKPISSRPLTSASEGKTTTPVAATSLRTVSATDAKAALPGESTPTPISTPAVSASAPKPSSFKEAKQVRESSKPSRAGGGIFRPSGEHVAYDKGEKLNPAALSSATTHDVTAAEASVTPAPAAKAKPPMSLFDFTRAWESLLPDEVREKWALLSTIPPQALPALFQTSLEPPLLVSILATFQSKIKLDPAAASAETAMKDRAHMREYMAAFARVPRFSFVVMFMSTSEKEVAKDVWEGLGVRNGGAAWGLK</sequence>
<evidence type="ECO:0000256" key="3">
    <source>
        <dbReference type="ARBA" id="ARBA00038275"/>
    </source>
</evidence>
<keyword evidence="1" id="KW-0677">Repeat</keyword>
<name>A0A166A737_9AGAM</name>
<proteinExistence type="inferred from homology"/>
<dbReference type="InterPro" id="IPR011990">
    <property type="entry name" value="TPR-like_helical_dom_sf"/>
</dbReference>
<dbReference type="InterPro" id="IPR051966">
    <property type="entry name" value="RPAP3"/>
</dbReference>
<gene>
    <name evidence="7" type="ORF">FIBSPDRAFT_837712</name>
</gene>
<dbReference type="SUPFAM" id="SSF48452">
    <property type="entry name" value="TPR-like"/>
    <property type="match status" value="1"/>
</dbReference>
<keyword evidence="8" id="KW-1185">Reference proteome</keyword>
<dbReference type="AlphaFoldDB" id="A0A166A737"/>
<dbReference type="Gene3D" id="1.25.40.10">
    <property type="entry name" value="Tetratricopeptide repeat domain"/>
    <property type="match status" value="1"/>
</dbReference>
<feature type="region of interest" description="Disordered" evidence="5">
    <location>
        <begin position="127"/>
        <end position="279"/>
    </location>
</feature>
<feature type="compositionally biased region" description="Polar residues" evidence="5">
    <location>
        <begin position="199"/>
        <end position="223"/>
    </location>
</feature>
<organism evidence="7 8">
    <name type="scientific">Athelia psychrophila</name>
    <dbReference type="NCBI Taxonomy" id="1759441"/>
    <lineage>
        <taxon>Eukaryota</taxon>
        <taxon>Fungi</taxon>
        <taxon>Dikarya</taxon>
        <taxon>Basidiomycota</taxon>
        <taxon>Agaricomycotina</taxon>
        <taxon>Agaricomycetes</taxon>
        <taxon>Agaricomycetidae</taxon>
        <taxon>Atheliales</taxon>
        <taxon>Atheliaceae</taxon>
        <taxon>Athelia</taxon>
    </lineage>
</organism>
<dbReference type="GO" id="GO:0101031">
    <property type="term" value="C:protein folding chaperone complex"/>
    <property type="evidence" value="ECO:0007669"/>
    <property type="project" value="TreeGrafter"/>
</dbReference>
<dbReference type="EMBL" id="KV417665">
    <property type="protein sequence ID" value="KZP11314.1"/>
    <property type="molecule type" value="Genomic_DNA"/>
</dbReference>
<evidence type="ECO:0000313" key="7">
    <source>
        <dbReference type="EMBL" id="KZP11314.1"/>
    </source>
</evidence>
<feature type="compositionally biased region" description="Low complexity" evidence="5">
    <location>
        <begin position="162"/>
        <end position="183"/>
    </location>
</feature>
<dbReference type="SMART" id="SM00028">
    <property type="entry name" value="TPR"/>
    <property type="match status" value="3"/>
</dbReference>
<dbReference type="InterPro" id="IPR019734">
    <property type="entry name" value="TPR_rpt"/>
</dbReference>
<dbReference type="OrthoDB" id="629492at2759"/>
<feature type="compositionally biased region" description="Low complexity" evidence="5">
    <location>
        <begin position="242"/>
        <end position="252"/>
    </location>
</feature>
<evidence type="ECO:0000259" key="6">
    <source>
        <dbReference type="Pfam" id="PF13877"/>
    </source>
</evidence>